<dbReference type="EMBL" id="ADMT01000075">
    <property type="protein sequence ID" value="EFF84131.1"/>
    <property type="molecule type" value="Genomic_DNA"/>
</dbReference>
<sequence length="42" mass="5170">MIHILHHQKMHENSFCFKILTLTQDFEVLQVNTFFIFPFLNF</sequence>
<dbReference type="Proteomes" id="UP000003085">
    <property type="component" value="Unassembled WGS sequence"/>
</dbReference>
<reference evidence="2" key="1">
    <citation type="submission" date="2010-03" db="EMBL/GenBank/DDBJ databases">
        <title>Complete sequence of Mobiluncus curtisii ATCC 43063.</title>
        <authorList>
            <person name="Muzny D."/>
            <person name="Qin X."/>
            <person name="Deng J."/>
            <person name="Jiang H."/>
            <person name="Liu Y."/>
            <person name="Qu J."/>
            <person name="Song X.-Z."/>
            <person name="Zhang L."/>
            <person name="Thornton R."/>
            <person name="Coyle M."/>
            <person name="Francisco L."/>
            <person name="Jackson L."/>
            <person name="Javaid M."/>
            <person name="Korchina V."/>
            <person name="Kovar C."/>
            <person name="Mata R."/>
            <person name="Mathew T."/>
            <person name="Ngo R."/>
            <person name="Nguyen L."/>
            <person name="Nguyen N."/>
            <person name="Okwuonu G."/>
            <person name="Ongeri F."/>
            <person name="Pham C."/>
            <person name="Simmons D."/>
            <person name="Wilczek-Boney K."/>
            <person name="Hale W."/>
            <person name="Jakkamsetti A."/>
            <person name="Pham P."/>
            <person name="Ruth R."/>
            <person name="San Lucas F."/>
            <person name="Warren J."/>
            <person name="Zhang J."/>
            <person name="Zhao Z."/>
            <person name="Zhou C."/>
            <person name="Zhu D."/>
            <person name="Lee S."/>
            <person name="Bess C."/>
            <person name="Blankenburg K."/>
            <person name="Forbes L."/>
            <person name="Fu Q."/>
            <person name="Gubbala S."/>
            <person name="Hirani K."/>
            <person name="Jayaseelan J.C."/>
            <person name="Lara F."/>
            <person name="Munidasa M."/>
            <person name="Palculict T."/>
            <person name="Patil S."/>
            <person name="Pu L.-L."/>
            <person name="Saada N."/>
            <person name="Tang L."/>
            <person name="Weissenberger G."/>
            <person name="Zhu Y."/>
            <person name="Hemphill L."/>
            <person name="Shang Y."/>
            <person name="Youmans B."/>
            <person name="Ayvaz T."/>
            <person name="Ross M."/>
            <person name="Santibanez J."/>
            <person name="Aqrawi P."/>
            <person name="Gross S."/>
            <person name="Joshi V."/>
            <person name="Fowler G."/>
            <person name="Nazareth L."/>
            <person name="Reid J."/>
            <person name="Worley K."/>
            <person name="Petrosino J."/>
            <person name="Highlander S."/>
            <person name="Gibbs R."/>
            <person name="Gibbs R."/>
        </authorList>
    </citation>
    <scope>NUCLEOTIDE SEQUENCE [LARGE SCALE GENOMIC DNA]</scope>
    <source>
        <strain evidence="2">ATCC 19194</strain>
    </source>
</reference>
<organism evidence="1 2">
    <name type="scientific">Acinetobacter haemolyticus ATCC 19194</name>
    <dbReference type="NCBI Taxonomy" id="707232"/>
    <lineage>
        <taxon>Bacteria</taxon>
        <taxon>Pseudomonadati</taxon>
        <taxon>Pseudomonadota</taxon>
        <taxon>Gammaproteobacteria</taxon>
        <taxon>Moraxellales</taxon>
        <taxon>Moraxellaceae</taxon>
        <taxon>Acinetobacter</taxon>
    </lineage>
</organism>
<evidence type="ECO:0000313" key="2">
    <source>
        <dbReference type="Proteomes" id="UP000003085"/>
    </source>
</evidence>
<comment type="caution">
    <text evidence="1">The sequence shown here is derived from an EMBL/GenBank/DDBJ whole genome shotgun (WGS) entry which is preliminary data.</text>
</comment>
<dbReference type="HOGENOM" id="CLU_3245808_0_0_6"/>
<dbReference type="AlphaFoldDB" id="D4XKZ0"/>
<name>D4XKZ0_ACIHA</name>
<accession>D4XKZ0</accession>
<evidence type="ECO:0000313" key="1">
    <source>
        <dbReference type="EMBL" id="EFF84131.1"/>
    </source>
</evidence>
<gene>
    <name evidence="1" type="ORF">HMP0015_0382</name>
</gene>
<protein>
    <submittedName>
        <fullName evidence="1">Uncharacterized protein</fullName>
    </submittedName>
</protein>
<proteinExistence type="predicted"/>